<evidence type="ECO:0000313" key="1">
    <source>
        <dbReference type="EMBL" id="KAE9594594.1"/>
    </source>
</evidence>
<dbReference type="AlphaFoldDB" id="A0A6A4P308"/>
<comment type="caution">
    <text evidence="1">The sequence shown here is derived from an EMBL/GenBank/DDBJ whole genome shotgun (WGS) entry which is preliminary data.</text>
</comment>
<evidence type="ECO:0000313" key="2">
    <source>
        <dbReference type="Proteomes" id="UP000447434"/>
    </source>
</evidence>
<accession>A0A6A4P308</accession>
<protein>
    <submittedName>
        <fullName evidence="1">Uncharacterized protein</fullName>
    </submittedName>
</protein>
<reference evidence="2" key="1">
    <citation type="journal article" date="2020" name="Nat. Commun.">
        <title>Genome sequence of the cluster root forming white lupin.</title>
        <authorList>
            <person name="Hufnagel B."/>
            <person name="Marques A."/>
            <person name="Soriano A."/>
            <person name="Marques L."/>
            <person name="Divol F."/>
            <person name="Doumas P."/>
            <person name="Sallet E."/>
            <person name="Mancinotti D."/>
            <person name="Carrere S."/>
            <person name="Marande W."/>
            <person name="Arribat S."/>
            <person name="Keller J."/>
            <person name="Huneau C."/>
            <person name="Blein T."/>
            <person name="Aime D."/>
            <person name="Laguerre M."/>
            <person name="Taylor J."/>
            <person name="Schubert V."/>
            <person name="Nelson M."/>
            <person name="Geu-Flores F."/>
            <person name="Crespi M."/>
            <person name="Gallardo-Guerrero K."/>
            <person name="Delaux P.-M."/>
            <person name="Salse J."/>
            <person name="Berges H."/>
            <person name="Guyot R."/>
            <person name="Gouzy J."/>
            <person name="Peret B."/>
        </authorList>
    </citation>
    <scope>NUCLEOTIDE SEQUENCE [LARGE SCALE GENOMIC DNA]</scope>
    <source>
        <strain evidence="2">cv. Amiga</strain>
    </source>
</reference>
<proteinExistence type="predicted"/>
<keyword evidence="2" id="KW-1185">Reference proteome</keyword>
<gene>
    <name evidence="1" type="ORF">Lalb_Chr18g0055471</name>
</gene>
<dbReference type="Proteomes" id="UP000447434">
    <property type="component" value="Chromosome 18"/>
</dbReference>
<dbReference type="EMBL" id="WOCE01000018">
    <property type="protein sequence ID" value="KAE9594594.1"/>
    <property type="molecule type" value="Genomic_DNA"/>
</dbReference>
<dbReference type="PANTHER" id="PTHR35630">
    <property type="entry name" value="LEGUMINOSIN GROUP486 SECRETED PEPTIDE"/>
    <property type="match status" value="1"/>
</dbReference>
<organism evidence="1 2">
    <name type="scientific">Lupinus albus</name>
    <name type="common">White lupine</name>
    <name type="synonym">Lupinus termis</name>
    <dbReference type="NCBI Taxonomy" id="3870"/>
    <lineage>
        <taxon>Eukaryota</taxon>
        <taxon>Viridiplantae</taxon>
        <taxon>Streptophyta</taxon>
        <taxon>Embryophyta</taxon>
        <taxon>Tracheophyta</taxon>
        <taxon>Spermatophyta</taxon>
        <taxon>Magnoliopsida</taxon>
        <taxon>eudicotyledons</taxon>
        <taxon>Gunneridae</taxon>
        <taxon>Pentapetalae</taxon>
        <taxon>rosids</taxon>
        <taxon>fabids</taxon>
        <taxon>Fabales</taxon>
        <taxon>Fabaceae</taxon>
        <taxon>Papilionoideae</taxon>
        <taxon>50 kb inversion clade</taxon>
        <taxon>genistoids sensu lato</taxon>
        <taxon>core genistoids</taxon>
        <taxon>Genisteae</taxon>
        <taxon>Lupinus</taxon>
    </lineage>
</organism>
<name>A0A6A4P308_LUPAL</name>
<sequence length="126" mass="14575">MALSNCSTFSLLFFSYFLIMSTLAQSKVVVDITNNLPNDTPDQLKFRCGGEAWNNLKVGDHYKGTPSTDQDFECSAVWGRWLSTWSAYETKAYKGHDTVYWSVRKDGFYRSWEGSNWSLIQKWDTE</sequence>
<dbReference type="PANTHER" id="PTHR35630:SF1">
    <property type="entry name" value="LEGUMINOSIN GROUP486 SECRETED PEPTIDE"/>
    <property type="match status" value="1"/>
</dbReference>
<dbReference type="OrthoDB" id="826549at2759"/>